<proteinExistence type="predicted"/>
<reference evidence="1" key="1">
    <citation type="journal article" date="2015" name="Front. Microbiol.">
        <title>Combining genomic sequencing methods to explore viral diversity and reveal potential virus-host interactions.</title>
        <authorList>
            <person name="Chow C.E."/>
            <person name="Winget D.M."/>
            <person name="White R.A.III."/>
            <person name="Hallam S.J."/>
            <person name="Suttle C.A."/>
        </authorList>
    </citation>
    <scope>NUCLEOTIDE SEQUENCE</scope>
    <source>
        <strain evidence="1">Oxic1_3</strain>
    </source>
</reference>
<dbReference type="EMBL" id="KR029598">
    <property type="protein sequence ID" value="AKH47769.1"/>
    <property type="molecule type" value="Genomic_DNA"/>
</dbReference>
<name>A0A0F7L5F3_9VIRU</name>
<organism evidence="1">
    <name type="scientific">uncultured marine virus</name>
    <dbReference type="NCBI Taxonomy" id="186617"/>
    <lineage>
        <taxon>Viruses</taxon>
        <taxon>environmental samples</taxon>
    </lineage>
</organism>
<accession>A0A0F7L5F3</accession>
<evidence type="ECO:0000313" key="1">
    <source>
        <dbReference type="EMBL" id="AKH47769.1"/>
    </source>
</evidence>
<protein>
    <submittedName>
        <fullName evidence="1">Uncharacterized protein</fullName>
    </submittedName>
</protein>
<reference evidence="1" key="2">
    <citation type="submission" date="2015-03" db="EMBL/GenBank/DDBJ databases">
        <authorList>
            <person name="Chow C.-E.T."/>
            <person name="Winget D.M."/>
            <person name="White R.A.III."/>
            <person name="Hallam S.J."/>
            <person name="Suttle C.A."/>
        </authorList>
    </citation>
    <scope>NUCLEOTIDE SEQUENCE</scope>
    <source>
        <strain evidence="1">Oxic1_3</strain>
    </source>
</reference>
<sequence>MFVNQQVDHLQVVNHPMSNHQVMVVQNLCKVVEMDLLEYLKLDSVILQNLDNQSKHLDIG</sequence>